<evidence type="ECO:0000313" key="3">
    <source>
        <dbReference type="Proteomes" id="UP000287651"/>
    </source>
</evidence>
<dbReference type="EMBL" id="AMZH03023944">
    <property type="protein sequence ID" value="RRT36188.1"/>
    <property type="molecule type" value="Genomic_DNA"/>
</dbReference>
<accession>A0A426X9R0</accession>
<proteinExistence type="predicted"/>
<gene>
    <name evidence="2" type="ORF">B296_00056154</name>
</gene>
<dbReference type="AlphaFoldDB" id="A0A426X9R0"/>
<feature type="signal peptide" evidence="1">
    <location>
        <begin position="1"/>
        <end position="21"/>
    </location>
</feature>
<keyword evidence="1" id="KW-0732">Signal</keyword>
<feature type="chain" id="PRO_5019547107" evidence="1">
    <location>
        <begin position="22"/>
        <end position="60"/>
    </location>
</feature>
<reference evidence="2 3" key="1">
    <citation type="journal article" date="2014" name="Agronomy (Basel)">
        <title>A Draft Genome Sequence for Ensete ventricosum, the Drought-Tolerant Tree Against Hunger.</title>
        <authorList>
            <person name="Harrison J."/>
            <person name="Moore K.A."/>
            <person name="Paszkiewicz K."/>
            <person name="Jones T."/>
            <person name="Grant M."/>
            <person name="Ambacheew D."/>
            <person name="Muzemil S."/>
            <person name="Studholme D.J."/>
        </authorList>
    </citation>
    <scope>NUCLEOTIDE SEQUENCE [LARGE SCALE GENOMIC DNA]</scope>
</reference>
<dbReference type="Proteomes" id="UP000287651">
    <property type="component" value="Unassembled WGS sequence"/>
</dbReference>
<protein>
    <submittedName>
        <fullName evidence="2">Uncharacterized protein</fullName>
    </submittedName>
</protein>
<evidence type="ECO:0000313" key="2">
    <source>
        <dbReference type="EMBL" id="RRT36188.1"/>
    </source>
</evidence>
<sequence>MANKSILTACLLLVLLVIAFSVEYAMPAQGQGLCSVDGDCISFCGKCIPKCFAGQCSCSC</sequence>
<organism evidence="2 3">
    <name type="scientific">Ensete ventricosum</name>
    <name type="common">Abyssinian banana</name>
    <name type="synonym">Musa ensete</name>
    <dbReference type="NCBI Taxonomy" id="4639"/>
    <lineage>
        <taxon>Eukaryota</taxon>
        <taxon>Viridiplantae</taxon>
        <taxon>Streptophyta</taxon>
        <taxon>Embryophyta</taxon>
        <taxon>Tracheophyta</taxon>
        <taxon>Spermatophyta</taxon>
        <taxon>Magnoliopsida</taxon>
        <taxon>Liliopsida</taxon>
        <taxon>Zingiberales</taxon>
        <taxon>Musaceae</taxon>
        <taxon>Ensete</taxon>
    </lineage>
</organism>
<comment type="caution">
    <text evidence="2">The sequence shown here is derived from an EMBL/GenBank/DDBJ whole genome shotgun (WGS) entry which is preliminary data.</text>
</comment>
<name>A0A426X9R0_ENSVE</name>
<evidence type="ECO:0000256" key="1">
    <source>
        <dbReference type="SAM" id="SignalP"/>
    </source>
</evidence>